<dbReference type="UniPathway" id="UPA00886"/>
<evidence type="ECO:0000256" key="5">
    <source>
        <dbReference type="ARBA" id="ARBA00022723"/>
    </source>
</evidence>
<dbReference type="SUPFAM" id="SSF57850">
    <property type="entry name" value="RING/U-box"/>
    <property type="match status" value="1"/>
</dbReference>
<proteinExistence type="inferred from homology"/>
<dbReference type="GO" id="GO:0016874">
    <property type="term" value="F:ligase activity"/>
    <property type="evidence" value="ECO:0007669"/>
    <property type="project" value="UniProtKB-KW"/>
</dbReference>
<evidence type="ECO:0000256" key="6">
    <source>
        <dbReference type="ARBA" id="ARBA00022771"/>
    </source>
</evidence>
<dbReference type="InterPro" id="IPR013083">
    <property type="entry name" value="Znf_RING/FYVE/PHD"/>
</dbReference>
<evidence type="ECO:0000256" key="9">
    <source>
        <dbReference type="ARBA" id="ARBA00023242"/>
    </source>
</evidence>
<evidence type="ECO:0000256" key="10">
    <source>
        <dbReference type="PROSITE-ProRule" id="PRU00452"/>
    </source>
</evidence>
<keyword evidence="13" id="KW-0436">Ligase</keyword>
<dbReference type="Proteomes" id="UP000237481">
    <property type="component" value="Unassembled WGS sequence"/>
</dbReference>
<feature type="compositionally biased region" description="Acidic residues" evidence="11">
    <location>
        <begin position="354"/>
        <end position="366"/>
    </location>
</feature>
<evidence type="ECO:0000256" key="11">
    <source>
        <dbReference type="SAM" id="MobiDB-lite"/>
    </source>
</evidence>
<dbReference type="EMBL" id="PKSG01001033">
    <property type="protein sequence ID" value="POR31499.1"/>
    <property type="molecule type" value="Genomic_DNA"/>
</dbReference>
<dbReference type="InterPro" id="IPR026846">
    <property type="entry name" value="Nse2(Mms21)"/>
</dbReference>
<evidence type="ECO:0000256" key="4">
    <source>
        <dbReference type="ARBA" id="ARBA00022679"/>
    </source>
</evidence>
<comment type="pathway">
    <text evidence="2">Protein modification; protein sumoylation.</text>
</comment>
<evidence type="ECO:0000256" key="8">
    <source>
        <dbReference type="ARBA" id="ARBA00022833"/>
    </source>
</evidence>
<keyword evidence="7" id="KW-0833">Ubl conjugation pathway</keyword>
<dbReference type="CDD" id="cd16651">
    <property type="entry name" value="SPL-RING_NSE2"/>
    <property type="match status" value="1"/>
</dbReference>
<keyword evidence="4" id="KW-0808">Transferase</keyword>
<dbReference type="PROSITE" id="PS51044">
    <property type="entry name" value="ZF_SP_RING"/>
    <property type="match status" value="1"/>
</dbReference>
<evidence type="ECO:0000256" key="2">
    <source>
        <dbReference type="ARBA" id="ARBA00004718"/>
    </source>
</evidence>
<dbReference type="AlphaFoldDB" id="A0A2S4KMT2"/>
<dbReference type="PANTHER" id="PTHR21330:SF1">
    <property type="entry name" value="E3 SUMO-PROTEIN LIGASE NSE2"/>
    <property type="match status" value="1"/>
</dbReference>
<dbReference type="GO" id="GO:0008270">
    <property type="term" value="F:zinc ion binding"/>
    <property type="evidence" value="ECO:0007669"/>
    <property type="project" value="UniProtKB-KW"/>
</dbReference>
<feature type="region of interest" description="Disordered" evidence="11">
    <location>
        <begin position="1"/>
        <end position="28"/>
    </location>
</feature>
<comment type="similarity">
    <text evidence="3">Belongs to the NSE2 family.</text>
</comment>
<evidence type="ECO:0000256" key="1">
    <source>
        <dbReference type="ARBA" id="ARBA00004123"/>
    </source>
</evidence>
<dbReference type="GO" id="GO:0016925">
    <property type="term" value="P:protein sumoylation"/>
    <property type="evidence" value="ECO:0007669"/>
    <property type="project" value="UniProtKB-UniPathway"/>
</dbReference>
<dbReference type="Pfam" id="PF11789">
    <property type="entry name" value="zf-Nse"/>
    <property type="match status" value="1"/>
</dbReference>
<protein>
    <submittedName>
        <fullName evidence="13">E3 SUMO-protein ligase nse2</fullName>
    </submittedName>
</protein>
<dbReference type="GO" id="GO:0030915">
    <property type="term" value="C:Smc5-Smc6 complex"/>
    <property type="evidence" value="ECO:0007669"/>
    <property type="project" value="InterPro"/>
</dbReference>
<gene>
    <name evidence="13" type="ORF">TPAR_08318</name>
</gene>
<evidence type="ECO:0000313" key="13">
    <source>
        <dbReference type="EMBL" id="POR31499.1"/>
    </source>
</evidence>
<comment type="caution">
    <text evidence="13">The sequence shown here is derived from an EMBL/GenBank/DDBJ whole genome shotgun (WGS) entry which is preliminary data.</text>
</comment>
<keyword evidence="14" id="KW-1185">Reference proteome</keyword>
<name>A0A2S4KMT2_9HYPO</name>
<feature type="domain" description="SP-RING-type" evidence="12">
    <location>
        <begin position="263"/>
        <end position="348"/>
    </location>
</feature>
<keyword evidence="9" id="KW-0539">Nucleus</keyword>
<keyword evidence="6 10" id="KW-0863">Zinc-finger</keyword>
<dbReference type="STRING" id="94208.A0A2S4KMT2"/>
<sequence>MPRLVNRGNAASSSASTPALPQYQPPACPLNDIARRSLGGLSNNRGTVIYESQLKQSVRLLGLGVSDLHERLRAQQERLEAQRERRQEKGTDKTAEEERLEAHLEELEHEVDGLTQESEEAVRDVIDKQAELEDEAVALGDLYTAAATTHNTNAAAAQRRALNVEDQDEADDQKEDPVPSTVDAFRERRAQKLADYTSLNPHQRYALNNDYAGFKKLWHDAAAGGDGPPLPDASRWFRSNGQPVMDRPGAEQRRNTVGGEDEDDDDIAVAREVLSLNCPLTLRPMEEPYSNNKCKHTFEKSAILDYLSRQGQVQCPQTGCSQTFSRAKFAADFYLDQAILRRIQRAQEAQRNDEMEEDEDDDDEESMVMRGGRRVRGRATKQEADDE</sequence>
<comment type="subcellular location">
    <subcellularLocation>
        <location evidence="1">Nucleus</location>
    </subcellularLocation>
</comment>
<feature type="region of interest" description="Disordered" evidence="11">
    <location>
        <begin position="346"/>
        <end position="387"/>
    </location>
</feature>
<evidence type="ECO:0000256" key="7">
    <source>
        <dbReference type="ARBA" id="ARBA00022786"/>
    </source>
</evidence>
<evidence type="ECO:0000259" key="12">
    <source>
        <dbReference type="PROSITE" id="PS51044"/>
    </source>
</evidence>
<feature type="region of interest" description="Disordered" evidence="11">
    <location>
        <begin position="225"/>
        <end position="264"/>
    </location>
</feature>
<dbReference type="GO" id="GO:0061665">
    <property type="term" value="F:SUMO ligase activity"/>
    <property type="evidence" value="ECO:0007669"/>
    <property type="project" value="TreeGrafter"/>
</dbReference>
<evidence type="ECO:0000313" key="14">
    <source>
        <dbReference type="Proteomes" id="UP000237481"/>
    </source>
</evidence>
<reference evidence="13 14" key="1">
    <citation type="submission" date="2018-01" db="EMBL/GenBank/DDBJ databases">
        <title>Harnessing the power of phylogenomics to disentangle the directionality and signatures of interkingdom host jumping in the parasitic fungal genus Tolypocladium.</title>
        <authorList>
            <person name="Quandt C.A."/>
            <person name="Patterson W."/>
            <person name="Spatafora J.W."/>
        </authorList>
    </citation>
    <scope>NUCLEOTIDE SEQUENCE [LARGE SCALE GENOMIC DNA]</scope>
    <source>
        <strain evidence="13 14">NRBC 100945</strain>
    </source>
</reference>
<dbReference type="InterPro" id="IPR004181">
    <property type="entry name" value="Znf_MIZ"/>
</dbReference>
<organism evidence="13 14">
    <name type="scientific">Tolypocladium paradoxum</name>
    <dbReference type="NCBI Taxonomy" id="94208"/>
    <lineage>
        <taxon>Eukaryota</taxon>
        <taxon>Fungi</taxon>
        <taxon>Dikarya</taxon>
        <taxon>Ascomycota</taxon>
        <taxon>Pezizomycotina</taxon>
        <taxon>Sordariomycetes</taxon>
        <taxon>Hypocreomycetidae</taxon>
        <taxon>Hypocreales</taxon>
        <taxon>Ophiocordycipitaceae</taxon>
        <taxon>Tolypocladium</taxon>
    </lineage>
</organism>
<keyword evidence="8" id="KW-0862">Zinc</keyword>
<dbReference type="GO" id="GO:0000724">
    <property type="term" value="P:double-strand break repair via homologous recombination"/>
    <property type="evidence" value="ECO:0007669"/>
    <property type="project" value="InterPro"/>
</dbReference>
<keyword evidence="5" id="KW-0479">Metal-binding</keyword>
<feature type="region of interest" description="Disordered" evidence="11">
    <location>
        <begin position="79"/>
        <end position="98"/>
    </location>
</feature>
<dbReference type="Gene3D" id="3.30.40.10">
    <property type="entry name" value="Zinc/RING finger domain, C3HC4 (zinc finger)"/>
    <property type="match status" value="1"/>
</dbReference>
<dbReference type="PANTHER" id="PTHR21330">
    <property type="entry name" value="E3 SUMO-PROTEIN LIGASE NSE2"/>
    <property type="match status" value="1"/>
</dbReference>
<dbReference type="GO" id="GO:0005634">
    <property type="term" value="C:nucleus"/>
    <property type="evidence" value="ECO:0007669"/>
    <property type="project" value="UniProtKB-SubCell"/>
</dbReference>
<evidence type="ECO:0000256" key="3">
    <source>
        <dbReference type="ARBA" id="ARBA00008212"/>
    </source>
</evidence>
<dbReference type="OrthoDB" id="26899at2759"/>
<accession>A0A2S4KMT2</accession>